<proteinExistence type="predicted"/>
<dbReference type="PANTHER" id="PTHR20961">
    <property type="entry name" value="GLYCOSYLTRANSFERASE"/>
    <property type="match status" value="1"/>
</dbReference>
<dbReference type="OrthoDB" id="7169123at2"/>
<keyword evidence="4" id="KW-0812">Transmembrane</keyword>
<sequence>MRYFYRALWSQYNPAEYWHRVSSAQESWRASLVDLLADHFPVVFVDSTQETGELIGRVAIDKESKFSFVDASKIHDTTAGPCGLVYMTDPADVLAVFDKTCQALQPEAAIFRVYPPRAEKIDLVSQWTELFSRLSALGYSVLDPCGEDFSVEDQYLHSSTFYAIALKRGAHHPDLASVTANYIDQLAFDVTRTVVAPEFLHQSAEVVSLRTAALASGGSYQAARSPNGIFEINQRKVVSSDSAIELARFGSALVLPKPGWKVFADNRYYVEEIGPSDWSGLYKISHWRSLDGFWGINDSSPVIERRDIPEGSFLLGGDPAYYHWIFNFLPRLKAAELLPHMRQSTDPLPILVPDIMPDRLLGFISKLAKFPFTLIRLSDQAIYKIKNLYVPSYYSSHEACLDVSQFYKERLNLSGTKGFRKIYISRSDARDASTPRRKVHNEAEVIDFLERYGFEPVALGDASPDDQIRIFSEASFVIGSHGAAFANMVFSPPGTRAIIFENSWNHTFMKDVLIANLIEANTLLCQDVFDEAYEGAAISRGESADEIRRSRDMIVDLNSLRTMLSEGV</sequence>
<evidence type="ECO:0000256" key="6">
    <source>
        <dbReference type="ARBA" id="ARBA00023136"/>
    </source>
</evidence>
<dbReference type="Proteomes" id="UP000410984">
    <property type="component" value="Unassembled WGS sequence"/>
</dbReference>
<evidence type="ECO:0000259" key="8">
    <source>
        <dbReference type="Pfam" id="PF04577"/>
    </source>
</evidence>
<keyword evidence="2" id="KW-0328">Glycosyltransferase</keyword>
<dbReference type="InterPro" id="IPR007657">
    <property type="entry name" value="Glycosyltransferase_61"/>
</dbReference>
<protein>
    <recommendedName>
        <fullName evidence="8">Glycosyltransferase 61 catalytic domain-containing protein</fullName>
    </recommendedName>
</protein>
<keyword evidence="3" id="KW-0808">Transferase</keyword>
<keyword evidence="5" id="KW-1133">Transmembrane helix</keyword>
<accession>A0A509EKG8</accession>
<keyword evidence="10" id="KW-1185">Reference proteome</keyword>
<dbReference type="Pfam" id="PF04577">
    <property type="entry name" value="Glyco_transf_61"/>
    <property type="match status" value="1"/>
</dbReference>
<dbReference type="InterPro" id="IPR049625">
    <property type="entry name" value="Glyco_transf_61_cat"/>
</dbReference>
<evidence type="ECO:0000256" key="7">
    <source>
        <dbReference type="ARBA" id="ARBA00023180"/>
    </source>
</evidence>
<dbReference type="PANTHER" id="PTHR20961:SF38">
    <property type="entry name" value="PROTEIN O-LINKED-MANNOSE BETA-1,4-N-ACETYLGLUCOSAMINYLTRANSFERASE 2"/>
    <property type="match status" value="1"/>
</dbReference>
<keyword evidence="7" id="KW-0325">Glycoprotein</keyword>
<organism evidence="9 10">
    <name type="scientific">Methylobacterium symbioticum</name>
    <dbReference type="NCBI Taxonomy" id="2584084"/>
    <lineage>
        <taxon>Bacteria</taxon>
        <taxon>Pseudomonadati</taxon>
        <taxon>Pseudomonadota</taxon>
        <taxon>Alphaproteobacteria</taxon>
        <taxon>Hyphomicrobiales</taxon>
        <taxon>Methylobacteriaceae</taxon>
        <taxon>Methylobacterium</taxon>
    </lineage>
</organism>
<reference evidence="9 10" key="1">
    <citation type="submission" date="2019-06" db="EMBL/GenBank/DDBJ databases">
        <authorList>
            <person name="Rodrigo-Torres L."/>
            <person name="Arahal R. D."/>
            <person name="Lucena T."/>
        </authorList>
    </citation>
    <scope>NUCLEOTIDE SEQUENCE [LARGE SCALE GENOMIC DNA]</scope>
    <source>
        <strain evidence="9 10">SB0023/3</strain>
    </source>
</reference>
<dbReference type="RefSeq" id="WP_142585268.1">
    <property type="nucleotide sequence ID" value="NZ_CABFPH010000102.1"/>
</dbReference>
<dbReference type="EMBL" id="CABFPH010000102">
    <property type="protein sequence ID" value="VUD74104.1"/>
    <property type="molecule type" value="Genomic_DNA"/>
</dbReference>
<evidence type="ECO:0000256" key="5">
    <source>
        <dbReference type="ARBA" id="ARBA00022989"/>
    </source>
</evidence>
<feature type="domain" description="Glycosyltransferase 61 catalytic" evidence="8">
    <location>
        <begin position="321"/>
        <end position="498"/>
    </location>
</feature>
<dbReference type="GO" id="GO:0016020">
    <property type="term" value="C:membrane"/>
    <property type="evidence" value="ECO:0007669"/>
    <property type="project" value="UniProtKB-SubCell"/>
</dbReference>
<evidence type="ECO:0000256" key="3">
    <source>
        <dbReference type="ARBA" id="ARBA00022679"/>
    </source>
</evidence>
<evidence type="ECO:0000256" key="2">
    <source>
        <dbReference type="ARBA" id="ARBA00022676"/>
    </source>
</evidence>
<dbReference type="AlphaFoldDB" id="A0A509EKG8"/>
<name>A0A509EKG8_9HYPH</name>
<evidence type="ECO:0000256" key="4">
    <source>
        <dbReference type="ARBA" id="ARBA00022692"/>
    </source>
</evidence>
<keyword evidence="6" id="KW-0472">Membrane</keyword>
<dbReference type="GO" id="GO:0016757">
    <property type="term" value="F:glycosyltransferase activity"/>
    <property type="evidence" value="ECO:0007669"/>
    <property type="project" value="UniProtKB-KW"/>
</dbReference>
<evidence type="ECO:0000313" key="10">
    <source>
        <dbReference type="Proteomes" id="UP000410984"/>
    </source>
</evidence>
<comment type="subcellular location">
    <subcellularLocation>
        <location evidence="1">Membrane</location>
        <topology evidence="1">Single-pass membrane protein</topology>
    </subcellularLocation>
</comment>
<evidence type="ECO:0000256" key="1">
    <source>
        <dbReference type="ARBA" id="ARBA00004167"/>
    </source>
</evidence>
<gene>
    <name evidence="9" type="ORF">MET9862_04729</name>
</gene>
<evidence type="ECO:0000313" key="9">
    <source>
        <dbReference type="EMBL" id="VUD74104.1"/>
    </source>
</evidence>